<dbReference type="Pfam" id="PF13850">
    <property type="entry name" value="ERGIC_N"/>
    <property type="match status" value="1"/>
</dbReference>
<dbReference type="GO" id="GO:0006890">
    <property type="term" value="P:retrograde vesicle-mediated transport, Golgi to endoplasmic reticulum"/>
    <property type="evidence" value="ECO:0007669"/>
    <property type="project" value="TreeGrafter"/>
</dbReference>
<dbReference type="GO" id="GO:0006888">
    <property type="term" value="P:endoplasmic reticulum to Golgi vesicle-mediated transport"/>
    <property type="evidence" value="ECO:0007669"/>
    <property type="project" value="TreeGrafter"/>
</dbReference>
<evidence type="ECO:0000313" key="7">
    <source>
        <dbReference type="EMBL" id="CAI2162362.1"/>
    </source>
</evidence>
<dbReference type="GO" id="GO:0005789">
    <property type="term" value="C:endoplasmic reticulum membrane"/>
    <property type="evidence" value="ECO:0007669"/>
    <property type="project" value="TreeGrafter"/>
</dbReference>
<dbReference type="GO" id="GO:0000139">
    <property type="term" value="C:Golgi membrane"/>
    <property type="evidence" value="ECO:0007669"/>
    <property type="project" value="TreeGrafter"/>
</dbReference>
<keyword evidence="8" id="KW-1185">Reference proteome</keyword>
<name>A0A9W4SA42_9GLOM</name>
<evidence type="ECO:0000256" key="2">
    <source>
        <dbReference type="ARBA" id="ARBA00022692"/>
    </source>
</evidence>
<dbReference type="GO" id="GO:0030134">
    <property type="term" value="C:COPII-coated ER to Golgi transport vesicle"/>
    <property type="evidence" value="ECO:0007669"/>
    <property type="project" value="TreeGrafter"/>
</dbReference>
<dbReference type="InterPro" id="IPR039542">
    <property type="entry name" value="Erv_N"/>
</dbReference>
<keyword evidence="3" id="KW-1133">Transmembrane helix</keyword>
<gene>
    <name evidence="7" type="ORF">FWILDA_LOCUS518</name>
</gene>
<organism evidence="7 8">
    <name type="scientific">Funneliformis geosporum</name>
    <dbReference type="NCBI Taxonomy" id="1117311"/>
    <lineage>
        <taxon>Eukaryota</taxon>
        <taxon>Fungi</taxon>
        <taxon>Fungi incertae sedis</taxon>
        <taxon>Mucoromycota</taxon>
        <taxon>Glomeromycotina</taxon>
        <taxon>Glomeromycetes</taxon>
        <taxon>Glomerales</taxon>
        <taxon>Glomeraceae</taxon>
        <taxon>Funneliformis</taxon>
    </lineage>
</organism>
<dbReference type="AlphaFoldDB" id="A0A9W4SA42"/>
<dbReference type="PANTHER" id="PTHR10984">
    <property type="entry name" value="ENDOPLASMIC RETICULUM-GOLGI INTERMEDIATE COMPARTMENT PROTEIN"/>
    <property type="match status" value="1"/>
</dbReference>
<evidence type="ECO:0000259" key="6">
    <source>
        <dbReference type="Pfam" id="PF13850"/>
    </source>
</evidence>
<feature type="domain" description="Endoplasmic reticulum vesicle transporter N-terminal" evidence="6">
    <location>
        <begin position="12"/>
        <end position="96"/>
    </location>
</feature>
<comment type="subcellular location">
    <subcellularLocation>
        <location evidence="1">Membrane</location>
    </subcellularLocation>
</comment>
<keyword evidence="4" id="KW-0472">Membrane</keyword>
<dbReference type="Proteomes" id="UP001153678">
    <property type="component" value="Unassembled WGS sequence"/>
</dbReference>
<evidence type="ECO:0000256" key="3">
    <source>
        <dbReference type="ARBA" id="ARBA00022989"/>
    </source>
</evidence>
<protein>
    <submittedName>
        <fullName evidence="7">7372_t:CDS:1</fullName>
    </submittedName>
</protein>
<accession>A0A9W4SA42</accession>
<evidence type="ECO:0000259" key="5">
    <source>
        <dbReference type="Pfam" id="PF07970"/>
    </source>
</evidence>
<proteinExistence type="predicted"/>
<dbReference type="InterPro" id="IPR045888">
    <property type="entry name" value="Erv"/>
</dbReference>
<evidence type="ECO:0000256" key="4">
    <source>
        <dbReference type="ARBA" id="ARBA00023136"/>
    </source>
</evidence>
<reference evidence="7" key="1">
    <citation type="submission" date="2022-08" db="EMBL/GenBank/DDBJ databases">
        <authorList>
            <person name="Kallberg Y."/>
            <person name="Tangrot J."/>
            <person name="Rosling A."/>
        </authorList>
    </citation>
    <scope>NUCLEOTIDE SEQUENCE</scope>
    <source>
        <strain evidence="7">Wild A</strain>
    </source>
</reference>
<comment type="caution">
    <text evidence="7">The sequence shown here is derived from an EMBL/GenBank/DDBJ whole genome shotgun (WGS) entry which is preliminary data.</text>
</comment>
<dbReference type="OrthoDB" id="5541786at2759"/>
<dbReference type="InterPro" id="IPR012936">
    <property type="entry name" value="Erv_C"/>
</dbReference>
<evidence type="ECO:0000313" key="8">
    <source>
        <dbReference type="Proteomes" id="UP001153678"/>
    </source>
</evidence>
<dbReference type="EMBL" id="CAMKVN010000034">
    <property type="protein sequence ID" value="CAI2162362.1"/>
    <property type="molecule type" value="Genomic_DNA"/>
</dbReference>
<feature type="domain" description="Endoplasmic reticulum vesicle transporter C-terminal" evidence="5">
    <location>
        <begin position="149"/>
        <end position="309"/>
    </location>
</feature>
<dbReference type="PANTHER" id="PTHR10984:SF81">
    <property type="entry name" value="ER-DERIVED VESICLES PROTEIN ERV41"/>
    <property type="match status" value="1"/>
</dbReference>
<sequence length="338" mass="38189">MFSKILKKAIVFDAFPKVDADCQNQSPQGGFVTIIVSIFLWFLIVSEFREYWYLDQKYDFVVDQSINHELQINVDITVNTQCHYLTVDVVDVAGERLHITTELEKIPTKFEVRSAHLLSDNYSSRLDFRQMVVEAASNFNPIPENDDVHGETQTACRIVGYLDVNKVTGNLHITALGHGYGYGLYNSADEVMNFTHRIDEFSFGTHYPLLINPLDNSFEIAEAPFMYFLSVVPTTYIDNSNHVLLTNQYSVTEYSRIIDSSKGGIGVPGIFFKYDIEPVSVQIVENGSSFVTFLVRLSGLVGGIWVTAGFALKVANRIWSSLQKIISSDNYLTNKLNQ</sequence>
<evidence type="ECO:0000256" key="1">
    <source>
        <dbReference type="ARBA" id="ARBA00004370"/>
    </source>
</evidence>
<dbReference type="Pfam" id="PF07970">
    <property type="entry name" value="COPIIcoated_ERV"/>
    <property type="match status" value="1"/>
</dbReference>
<keyword evidence="2" id="KW-0812">Transmembrane</keyword>